<name>A0ABX6YIS8_9MICO</name>
<gene>
    <name evidence="3" type="ORF">HCR76_00670</name>
</gene>
<dbReference type="RefSeq" id="WP_166985871.1">
    <property type="nucleotide sequence ID" value="NZ_CP061169.1"/>
</dbReference>
<reference evidence="3 4" key="1">
    <citation type="submission" date="2020-12" db="EMBL/GenBank/DDBJ databases">
        <title>Microbacterium sp. HY060.</title>
        <authorList>
            <person name="Zhou J."/>
        </authorList>
    </citation>
    <scope>NUCLEOTIDE SEQUENCE [LARGE SCALE GENOMIC DNA]</scope>
    <source>
        <strain evidence="3 4">HY60</strain>
    </source>
</reference>
<protein>
    <submittedName>
        <fullName evidence="3">SDR family NAD(P)-dependent oxidoreductase</fullName>
    </submittedName>
</protein>
<dbReference type="PANTHER" id="PTHR24320">
    <property type="entry name" value="RETINOL DEHYDROGENASE"/>
    <property type="match status" value="1"/>
</dbReference>
<dbReference type="PANTHER" id="PTHR24320:SF148">
    <property type="entry name" value="NAD(P)-BINDING ROSSMANN-FOLD SUPERFAMILY PROTEIN"/>
    <property type="match status" value="1"/>
</dbReference>
<keyword evidence="2" id="KW-0560">Oxidoreductase</keyword>
<dbReference type="Gene3D" id="3.40.50.720">
    <property type="entry name" value="NAD(P)-binding Rossmann-like Domain"/>
    <property type="match status" value="1"/>
</dbReference>
<accession>A0ABX6YIS8</accession>
<proteinExistence type="inferred from homology"/>
<dbReference type="InterPro" id="IPR036291">
    <property type="entry name" value="NAD(P)-bd_dom_sf"/>
</dbReference>
<dbReference type="SUPFAM" id="SSF51735">
    <property type="entry name" value="NAD(P)-binding Rossmann-fold domains"/>
    <property type="match status" value="1"/>
</dbReference>
<evidence type="ECO:0000313" key="3">
    <source>
        <dbReference type="EMBL" id="QPZ38661.1"/>
    </source>
</evidence>
<dbReference type="EMBL" id="CP061169">
    <property type="protein sequence ID" value="QPZ38661.1"/>
    <property type="molecule type" value="Genomic_DNA"/>
</dbReference>
<evidence type="ECO:0000256" key="1">
    <source>
        <dbReference type="ARBA" id="ARBA00006484"/>
    </source>
</evidence>
<dbReference type="Proteomes" id="UP000662814">
    <property type="component" value="Chromosome"/>
</dbReference>
<dbReference type="InterPro" id="IPR002347">
    <property type="entry name" value="SDR_fam"/>
</dbReference>
<organism evidence="3 4">
    <name type="scientific">Paramicrobacterium chengjingii</name>
    <dbReference type="NCBI Taxonomy" id="2769067"/>
    <lineage>
        <taxon>Bacteria</taxon>
        <taxon>Bacillati</taxon>
        <taxon>Actinomycetota</taxon>
        <taxon>Actinomycetes</taxon>
        <taxon>Micrococcales</taxon>
        <taxon>Microbacteriaceae</taxon>
        <taxon>Paramicrobacterium</taxon>
    </lineage>
</organism>
<keyword evidence="4" id="KW-1185">Reference proteome</keyword>
<dbReference type="Pfam" id="PF00106">
    <property type="entry name" value="adh_short"/>
    <property type="match status" value="1"/>
</dbReference>
<sequence length="307" mass="32255">MTWNPDRIPDQTGRTIAVTGATAGIGYFAAEQLARAGANVVLASRSADKLEVAQATLRLQVPGASLESVVIDMTSLDSIARASDALAATPRLEGILLNAGVMTAVSGAKTVDGLPVMMASHAIGNFALVSRLLPALAHASEGSYARIVHTSTGFVRRFRMSVDNLTHTPWPSIAAYTQAKTATEVYAFELDRRLRAAGLPVSSLVTHPGVGVDAKTPLRPGIRDATTPYQRNPYTPWAQGKDAAAWSAVRALTDPSATGGEYYAPREGIRGLPVSIAPLPRTAAPEPGVSAGVWEQLERLSGTHVLA</sequence>
<evidence type="ECO:0000256" key="2">
    <source>
        <dbReference type="ARBA" id="ARBA00023002"/>
    </source>
</evidence>
<evidence type="ECO:0000313" key="4">
    <source>
        <dbReference type="Proteomes" id="UP000662814"/>
    </source>
</evidence>
<comment type="similarity">
    <text evidence="1">Belongs to the short-chain dehydrogenases/reductases (SDR) family.</text>
</comment>